<comment type="caution">
    <text evidence="1">The sequence shown here is derived from an EMBL/GenBank/DDBJ whole genome shotgun (WGS) entry which is preliminary data.</text>
</comment>
<dbReference type="Proteomes" id="UP001179361">
    <property type="component" value="Unassembled WGS sequence"/>
</dbReference>
<organism evidence="1 2">
    <name type="scientific">Massilia phyllostachyos</name>
    <dbReference type="NCBI Taxonomy" id="2898585"/>
    <lineage>
        <taxon>Bacteria</taxon>
        <taxon>Pseudomonadati</taxon>
        <taxon>Pseudomonadota</taxon>
        <taxon>Betaproteobacteria</taxon>
        <taxon>Burkholderiales</taxon>
        <taxon>Oxalobacteraceae</taxon>
        <taxon>Telluria group</taxon>
        <taxon>Massilia</taxon>
    </lineage>
</organism>
<gene>
    <name evidence="1" type="ORF">LQ564_12365</name>
</gene>
<proteinExistence type="predicted"/>
<name>A0ABS8Q932_9BURK</name>
<protein>
    <recommendedName>
        <fullName evidence="3">Dienelactone hydrolase domain-containing protein</fullName>
    </recommendedName>
</protein>
<evidence type="ECO:0008006" key="3">
    <source>
        <dbReference type="Google" id="ProtNLM"/>
    </source>
</evidence>
<accession>A0ABS8Q932</accession>
<evidence type="ECO:0000313" key="1">
    <source>
        <dbReference type="EMBL" id="MCD2517100.1"/>
    </source>
</evidence>
<dbReference type="Gene3D" id="3.40.50.1820">
    <property type="entry name" value="alpha/beta hydrolase"/>
    <property type="match status" value="1"/>
</dbReference>
<keyword evidence="2" id="KW-1185">Reference proteome</keyword>
<evidence type="ECO:0000313" key="2">
    <source>
        <dbReference type="Proteomes" id="UP001179361"/>
    </source>
</evidence>
<dbReference type="RefSeq" id="WP_231058395.1">
    <property type="nucleotide sequence ID" value="NZ_JAJNOC010000003.1"/>
</dbReference>
<dbReference type="EMBL" id="JAJNOC010000003">
    <property type="protein sequence ID" value="MCD2517100.1"/>
    <property type="molecule type" value="Genomic_DNA"/>
</dbReference>
<reference evidence="1" key="1">
    <citation type="submission" date="2021-11" db="EMBL/GenBank/DDBJ databases">
        <title>The complete genome of Massilia sp sp. G4R7.</title>
        <authorList>
            <person name="Liu L."/>
            <person name="Yue J."/>
            <person name="Yuan J."/>
            <person name="Yang F."/>
            <person name="Li L."/>
        </authorList>
    </citation>
    <scope>NUCLEOTIDE SEQUENCE</scope>
    <source>
        <strain evidence="1">G4R7</strain>
    </source>
</reference>
<dbReference type="InterPro" id="IPR029058">
    <property type="entry name" value="AB_hydrolase_fold"/>
</dbReference>
<sequence>MLALVGDKDRVVAVDTFIPALKAALGASPHAEVRRLPDLNHFFQTAGSGEFSEVEGIAETMSSRAGAHRSVDAGTGHAIAHIRFRADLIRASVLACFLCN</sequence>